<proteinExistence type="predicted"/>
<dbReference type="EMBL" id="GEIB01000436">
    <property type="protein sequence ID" value="JAR87438.1"/>
    <property type="molecule type" value="Transcribed_RNA"/>
</dbReference>
<feature type="region of interest" description="Disordered" evidence="1">
    <location>
        <begin position="167"/>
        <end position="192"/>
    </location>
</feature>
<accession>A0A147B9I4</accession>
<evidence type="ECO:0000313" key="2">
    <source>
        <dbReference type="EMBL" id="JAR87438.1"/>
    </source>
</evidence>
<feature type="region of interest" description="Disordered" evidence="1">
    <location>
        <begin position="85"/>
        <end position="117"/>
    </location>
</feature>
<feature type="non-terminal residue" evidence="2">
    <location>
        <position position="261"/>
    </location>
</feature>
<feature type="region of interest" description="Disordered" evidence="1">
    <location>
        <begin position="230"/>
        <end position="261"/>
    </location>
</feature>
<name>A0A147B9I4_9ACAR</name>
<dbReference type="AlphaFoldDB" id="A0A147B9I4"/>
<organism evidence="2">
    <name type="scientific">Alectorobius mimon</name>
    <dbReference type="NCBI Taxonomy" id="360319"/>
    <lineage>
        <taxon>Eukaryota</taxon>
        <taxon>Metazoa</taxon>
        <taxon>Ecdysozoa</taxon>
        <taxon>Arthropoda</taxon>
        <taxon>Chelicerata</taxon>
        <taxon>Arachnida</taxon>
        <taxon>Acari</taxon>
        <taxon>Parasitiformes</taxon>
        <taxon>Ixodida</taxon>
        <taxon>Ixodoidea</taxon>
        <taxon>Argasidae</taxon>
        <taxon>Ornithodorinae</taxon>
        <taxon>Alectorobius</taxon>
    </lineage>
</organism>
<protein>
    <submittedName>
        <fullName evidence="2">Uncharacterized protein</fullName>
    </submittedName>
</protein>
<reference evidence="2" key="1">
    <citation type="submission" date="2016-03" db="EMBL/GenBank/DDBJ databases">
        <title>Gut transcriptome analysis on engorged females of Ornithodoros mimon (Acari: Argasidae) and phylogenetic inferences of soft ticks.</title>
        <authorList>
            <person name="Landulfo G.A."/>
            <person name="Giovanni D."/>
            <person name="Carvalho E."/>
            <person name="Junqueira-de-Azevedo I."/>
            <person name="Patane J."/>
            <person name="Mendoca R."/>
            <person name="Barros-Battesti D."/>
        </authorList>
    </citation>
    <scope>NUCLEOTIDE SEQUENCE</scope>
    <source>
        <strain evidence="2">Females</strain>
        <tissue evidence="2">Gut</tissue>
    </source>
</reference>
<feature type="non-terminal residue" evidence="2">
    <location>
        <position position="1"/>
    </location>
</feature>
<evidence type="ECO:0000256" key="1">
    <source>
        <dbReference type="SAM" id="MobiDB-lite"/>
    </source>
</evidence>
<sequence>RRQKPVDVLQKAVEHMSACDMPELYKKNQYRFREGGPGSYDDFVFRKQDNIAMQCYASPLINRQLPSQKQVFRQLSKCSIPAYSPGMDTASLKSTPSRGSLRERRSPQVQPLPQRKTPLLEQEKMVEFINSDYEDEEMDMKCLRELILKGSSGMSDALPELAPVRERPKLPNRPATSPAMAVSPQKKTSTASNTDTLQHAMVHLTLSPPNDVPKHKNSQSKLDVVPVPSCSFLDSSTQTDDLDNMPPQVTEAPGTVTQTES</sequence>